<dbReference type="AlphaFoldDB" id="A0A2A6LW77"/>
<keyword evidence="4" id="KW-0862">Zinc</keyword>
<feature type="compositionally biased region" description="Basic residues" evidence="5">
    <location>
        <begin position="1"/>
        <end position="13"/>
    </location>
</feature>
<protein>
    <submittedName>
        <fullName evidence="6">3-keto-5-aminohexanoate cleavage protein</fullName>
    </submittedName>
</protein>
<dbReference type="PANTHER" id="PTHR37418">
    <property type="entry name" value="3-KETO-5-AMINOHEXANOATE CLEAVAGE ENZYME-RELATED"/>
    <property type="match status" value="1"/>
</dbReference>
<comment type="caution">
    <text evidence="6">The sequence shown here is derived from an EMBL/GenBank/DDBJ whole genome shotgun (WGS) entry which is preliminary data.</text>
</comment>
<keyword evidence="3" id="KW-0479">Metal-binding</keyword>
<evidence type="ECO:0000256" key="2">
    <source>
        <dbReference type="ARBA" id="ARBA00022679"/>
    </source>
</evidence>
<dbReference type="EMBL" id="NWTC01000012">
    <property type="protein sequence ID" value="PDT46587.1"/>
    <property type="molecule type" value="Genomic_DNA"/>
</dbReference>
<dbReference type="GO" id="GO:0043720">
    <property type="term" value="F:3-keto-5-aminohexanoate cleavage activity"/>
    <property type="evidence" value="ECO:0007669"/>
    <property type="project" value="InterPro"/>
</dbReference>
<dbReference type="Proteomes" id="UP000220353">
    <property type="component" value="Unassembled WGS sequence"/>
</dbReference>
<evidence type="ECO:0000256" key="5">
    <source>
        <dbReference type="SAM" id="MobiDB-lite"/>
    </source>
</evidence>
<dbReference type="InterPro" id="IPR008567">
    <property type="entry name" value="BKACE"/>
</dbReference>
<name>A0A2A6LW77_RHIFR</name>
<evidence type="ECO:0000256" key="4">
    <source>
        <dbReference type="ARBA" id="ARBA00022833"/>
    </source>
</evidence>
<dbReference type="GO" id="GO:0046872">
    <property type="term" value="F:metal ion binding"/>
    <property type="evidence" value="ECO:0007669"/>
    <property type="project" value="UniProtKB-KW"/>
</dbReference>
<sequence length="322" mass="35067">MTGRKSSSRKRLRKAFDASPDDSHPRSKSRHQDMSATIIEVALNGPWTRKHQPKIPVAADEIVSEAIVCCKAGASVVHFHAYDAKTGDQTTDVALIESIIAGIRDEVDALVYPAIRYMSNAEAIHASSGWRRYEHLAALGRGRKLDWLIVDPGSTNLVRYSDTSLEDAVVDINSPAAIKHGLNIAAEYGLNPTMAIYDPGYLRLAHHLVGRTTRLKTPMYRFMFSEQLTFGFPPRSYALRAYLELYRELAISAPWMVAGLGTNVLPIVAEAVVMGGHVRAGLEDFDLGTETGNLALVEATAKAIEAAGGKVASTAEARRILA</sequence>
<dbReference type="Gene3D" id="3.20.20.70">
    <property type="entry name" value="Aldolase class I"/>
    <property type="match status" value="1"/>
</dbReference>
<proteinExistence type="predicted"/>
<evidence type="ECO:0000256" key="1">
    <source>
        <dbReference type="ARBA" id="ARBA00001947"/>
    </source>
</evidence>
<evidence type="ECO:0000313" key="7">
    <source>
        <dbReference type="Proteomes" id="UP000220353"/>
    </source>
</evidence>
<reference evidence="6 7" key="1">
    <citation type="submission" date="2017-09" db="EMBL/GenBank/DDBJ databases">
        <title>Comparative genomics of rhizobia isolated from Phaseolus vulgaris in China.</title>
        <authorList>
            <person name="Tong W."/>
        </authorList>
    </citation>
    <scope>NUCLEOTIDE SEQUENCE [LARGE SCALE GENOMIC DNA]</scope>
    <source>
        <strain evidence="6 7">PCH1</strain>
    </source>
</reference>
<gene>
    <name evidence="6" type="ORF">CO661_16875</name>
</gene>
<organism evidence="6 7">
    <name type="scientific">Rhizobium fredii</name>
    <name type="common">Sinorhizobium fredii</name>
    <dbReference type="NCBI Taxonomy" id="380"/>
    <lineage>
        <taxon>Bacteria</taxon>
        <taxon>Pseudomonadati</taxon>
        <taxon>Pseudomonadota</taxon>
        <taxon>Alphaproteobacteria</taxon>
        <taxon>Hyphomicrobiales</taxon>
        <taxon>Rhizobiaceae</taxon>
        <taxon>Sinorhizobium/Ensifer group</taxon>
        <taxon>Sinorhizobium</taxon>
    </lineage>
</organism>
<dbReference type="InterPro" id="IPR013785">
    <property type="entry name" value="Aldolase_TIM"/>
</dbReference>
<accession>A0A2A6LW77</accession>
<comment type="cofactor">
    <cofactor evidence="1">
        <name>Zn(2+)</name>
        <dbReference type="ChEBI" id="CHEBI:29105"/>
    </cofactor>
</comment>
<evidence type="ECO:0000256" key="3">
    <source>
        <dbReference type="ARBA" id="ARBA00022723"/>
    </source>
</evidence>
<dbReference type="PANTHER" id="PTHR37418:SF2">
    <property type="entry name" value="3-KETO-5-AMINOHEXANOATE CLEAVAGE ENZYME"/>
    <property type="match status" value="1"/>
</dbReference>
<keyword evidence="2" id="KW-0808">Transferase</keyword>
<dbReference type="Pfam" id="PF05853">
    <property type="entry name" value="BKACE"/>
    <property type="match status" value="1"/>
</dbReference>
<evidence type="ECO:0000313" key="6">
    <source>
        <dbReference type="EMBL" id="PDT46587.1"/>
    </source>
</evidence>
<feature type="compositionally biased region" description="Basic and acidic residues" evidence="5">
    <location>
        <begin position="21"/>
        <end position="33"/>
    </location>
</feature>
<feature type="region of interest" description="Disordered" evidence="5">
    <location>
        <begin position="1"/>
        <end position="34"/>
    </location>
</feature>